<evidence type="ECO:0000313" key="4">
    <source>
        <dbReference type="Proteomes" id="UP001652395"/>
    </source>
</evidence>
<protein>
    <submittedName>
        <fullName evidence="3">Ferrous iron transport protein A</fullName>
    </submittedName>
</protein>
<gene>
    <name evidence="3" type="ORF">OCV69_15260</name>
</gene>
<dbReference type="EMBL" id="JAOQJF010000047">
    <property type="protein sequence ID" value="MCU6801267.1"/>
    <property type="molecule type" value="Genomic_DNA"/>
</dbReference>
<dbReference type="InterPro" id="IPR038157">
    <property type="entry name" value="FeoA_core_dom"/>
</dbReference>
<accession>A0ABT2V4M3</accession>
<name>A0ABT2V4M3_9FIRM</name>
<evidence type="ECO:0000313" key="3">
    <source>
        <dbReference type="EMBL" id="MCU6801267.1"/>
    </source>
</evidence>
<dbReference type="SMART" id="SM00899">
    <property type="entry name" value="FeoA"/>
    <property type="match status" value="1"/>
</dbReference>
<reference evidence="3 4" key="1">
    <citation type="journal article" date="2021" name="ISME Commun">
        <title>Automated analysis of genomic sequences facilitates high-throughput and comprehensive description of bacteria.</title>
        <authorList>
            <person name="Hitch T.C.A."/>
        </authorList>
    </citation>
    <scope>NUCLEOTIDE SEQUENCE [LARGE SCALE GENOMIC DNA]</scope>
    <source>
        <strain evidence="4">f_CCE</strain>
    </source>
</reference>
<organism evidence="3 4">
    <name type="scientific">Alitiscatomonas aceti</name>
    <dbReference type="NCBI Taxonomy" id="2981724"/>
    <lineage>
        <taxon>Bacteria</taxon>
        <taxon>Bacillati</taxon>
        <taxon>Bacillota</taxon>
        <taxon>Clostridia</taxon>
        <taxon>Lachnospirales</taxon>
        <taxon>Lachnospiraceae</taxon>
        <taxon>Alitiscatomonas</taxon>
    </lineage>
</organism>
<keyword evidence="4" id="KW-1185">Reference proteome</keyword>
<evidence type="ECO:0000259" key="2">
    <source>
        <dbReference type="SMART" id="SM00899"/>
    </source>
</evidence>
<dbReference type="InterPro" id="IPR008988">
    <property type="entry name" value="Transcriptional_repressor_C"/>
</dbReference>
<keyword evidence="1" id="KW-0408">Iron</keyword>
<evidence type="ECO:0000256" key="1">
    <source>
        <dbReference type="ARBA" id="ARBA00023004"/>
    </source>
</evidence>
<comment type="caution">
    <text evidence="3">The sequence shown here is derived from an EMBL/GenBank/DDBJ whole genome shotgun (WGS) entry which is preliminary data.</text>
</comment>
<proteinExistence type="predicted"/>
<dbReference type="Gene3D" id="2.30.30.90">
    <property type="match status" value="1"/>
</dbReference>
<dbReference type="Proteomes" id="UP001652395">
    <property type="component" value="Unassembled WGS sequence"/>
</dbReference>
<dbReference type="InterPro" id="IPR007167">
    <property type="entry name" value="Fe-transptr_FeoA-like"/>
</dbReference>
<sequence>MGTMRLCDCAAGKLYMIRTVTAEETIVRRLEALGLVEGTKVHILMKKQDGSLIAAFQGTRLALGKKIAGAIEAEDCEEHGR</sequence>
<dbReference type="RefSeq" id="WP_252207687.1">
    <property type="nucleotide sequence ID" value="NZ_JAOQJF010000047.1"/>
</dbReference>
<dbReference type="SUPFAM" id="SSF50037">
    <property type="entry name" value="C-terminal domain of transcriptional repressors"/>
    <property type="match status" value="1"/>
</dbReference>
<dbReference type="Pfam" id="PF04023">
    <property type="entry name" value="FeoA"/>
    <property type="match status" value="1"/>
</dbReference>
<feature type="domain" description="Ferrous iron transporter FeoA-like" evidence="2">
    <location>
        <begin position="4"/>
        <end position="75"/>
    </location>
</feature>